<name>A0A941I555_9BURK</name>
<dbReference type="AlphaFoldDB" id="A0A941I555"/>
<dbReference type="EMBL" id="JAGSPM010000012">
    <property type="protein sequence ID" value="MBR7748161.1"/>
    <property type="molecule type" value="Genomic_DNA"/>
</dbReference>
<dbReference type="Pfam" id="PF22564">
    <property type="entry name" value="HAAS"/>
    <property type="match status" value="1"/>
</dbReference>
<organism evidence="2 3">
    <name type="scientific">Undibacterium baiyunense</name>
    <dbReference type="NCBI Taxonomy" id="2828731"/>
    <lineage>
        <taxon>Bacteria</taxon>
        <taxon>Pseudomonadati</taxon>
        <taxon>Pseudomonadota</taxon>
        <taxon>Betaproteobacteria</taxon>
        <taxon>Burkholderiales</taxon>
        <taxon>Oxalobacteraceae</taxon>
        <taxon>Undibacterium</taxon>
    </lineage>
</organism>
<protein>
    <submittedName>
        <fullName evidence="2">DUF1700 domain-containing protein</fullName>
    </submittedName>
</protein>
<accession>A0A941I555</accession>
<sequence>MNKTEYMNTLRQELQGLPSAVVTETVAHYEKQFADGLASGKTEAEVIAQLPNPRLLAAQKRANMRFQNLKNDFSLGNVFSLFIAAIGLVIFNFFMLIPAFVYGSFLFVAYLSSLVIYGAGVVTFAASVSGVPQMEFKLPTHHHRVYTSENHRQYQHREGAVTINISETGLTVDKGMNRSGVSREFDTSDFSRLDKHANIITIKNKMQVQHTFLGIGLLLLGTFLLLACVWMTRWSVIGFGRYLMWNVNLLRSTVRSEPAHA</sequence>
<keyword evidence="3" id="KW-1185">Reference proteome</keyword>
<keyword evidence="1" id="KW-0472">Membrane</keyword>
<keyword evidence="1" id="KW-0812">Transmembrane</keyword>
<dbReference type="RefSeq" id="WP_212685501.1">
    <property type="nucleotide sequence ID" value="NZ_JAGSPM010000012.1"/>
</dbReference>
<keyword evidence="1" id="KW-1133">Transmembrane helix</keyword>
<evidence type="ECO:0000313" key="3">
    <source>
        <dbReference type="Proteomes" id="UP000680158"/>
    </source>
</evidence>
<proteinExistence type="predicted"/>
<evidence type="ECO:0000256" key="1">
    <source>
        <dbReference type="SAM" id="Phobius"/>
    </source>
</evidence>
<feature type="transmembrane region" description="Helical" evidence="1">
    <location>
        <begin position="212"/>
        <end position="232"/>
    </location>
</feature>
<gene>
    <name evidence="2" type="ORF">KDM92_16375</name>
</gene>
<evidence type="ECO:0000313" key="2">
    <source>
        <dbReference type="EMBL" id="MBR7748161.1"/>
    </source>
</evidence>
<feature type="transmembrane region" description="Helical" evidence="1">
    <location>
        <begin position="107"/>
        <end position="128"/>
    </location>
</feature>
<comment type="caution">
    <text evidence="2">The sequence shown here is derived from an EMBL/GenBank/DDBJ whole genome shotgun (WGS) entry which is preliminary data.</text>
</comment>
<feature type="transmembrane region" description="Helical" evidence="1">
    <location>
        <begin position="75"/>
        <end position="101"/>
    </location>
</feature>
<reference evidence="2 3" key="1">
    <citation type="submission" date="2021-04" db="EMBL/GenBank/DDBJ databases">
        <title>novel species isolated from subtropical streams in China.</title>
        <authorList>
            <person name="Lu H."/>
        </authorList>
    </citation>
    <scope>NUCLEOTIDE SEQUENCE [LARGE SCALE GENOMIC DNA]</scope>
    <source>
        <strain evidence="2 3">BYS107W</strain>
    </source>
</reference>
<dbReference type="Proteomes" id="UP000680158">
    <property type="component" value="Unassembled WGS sequence"/>
</dbReference>